<dbReference type="GO" id="GO:0020037">
    <property type="term" value="F:heme binding"/>
    <property type="evidence" value="ECO:0007669"/>
    <property type="project" value="InterPro"/>
</dbReference>
<gene>
    <name evidence="10" type="ORF">CRU91_07085</name>
</gene>
<evidence type="ECO:0000256" key="7">
    <source>
        <dbReference type="ARBA" id="ARBA00023014"/>
    </source>
</evidence>
<protein>
    <submittedName>
        <fullName evidence="10">Ferredoxin--nitrite reductase</fullName>
    </submittedName>
</protein>
<dbReference type="InterPro" id="IPR051329">
    <property type="entry name" value="NIR_SIR_4Fe-4S"/>
</dbReference>
<proteinExistence type="inferred from homology"/>
<dbReference type="PANTHER" id="PTHR32439:SF0">
    <property type="entry name" value="FERREDOXIN--NITRITE REDUCTASE, CHLOROPLASTIC"/>
    <property type="match status" value="1"/>
</dbReference>
<accession>A0A366MSU0</accession>
<dbReference type="Gene3D" id="3.30.413.10">
    <property type="entry name" value="Sulfite Reductase Hemoprotein, domain 1"/>
    <property type="match status" value="2"/>
</dbReference>
<dbReference type="PROSITE" id="PS00365">
    <property type="entry name" value="NIR_SIR"/>
    <property type="match status" value="2"/>
</dbReference>
<dbReference type="InterPro" id="IPR006066">
    <property type="entry name" value="NO2/SO3_Rdtase_FeS/sirohaem_BS"/>
</dbReference>
<dbReference type="OrthoDB" id="9803707at2"/>
<evidence type="ECO:0000256" key="2">
    <source>
        <dbReference type="ARBA" id="ARBA00022485"/>
    </source>
</evidence>
<feature type="domain" description="Nitrite/sulphite reductase 4Fe-4S" evidence="8">
    <location>
        <begin position="129"/>
        <end position="283"/>
    </location>
</feature>
<evidence type="ECO:0000256" key="1">
    <source>
        <dbReference type="ARBA" id="ARBA00010429"/>
    </source>
</evidence>
<evidence type="ECO:0000256" key="4">
    <source>
        <dbReference type="ARBA" id="ARBA00022723"/>
    </source>
</evidence>
<feature type="domain" description="Nitrite/Sulfite reductase ferredoxin-like" evidence="9">
    <location>
        <begin position="308"/>
        <end position="373"/>
    </location>
</feature>
<dbReference type="InterPro" id="IPR045854">
    <property type="entry name" value="NO2/SO3_Rdtase_4Fe4S_sf"/>
</dbReference>
<comment type="similarity">
    <text evidence="1">Belongs to the nitrite and sulfite reductase 4Fe-4S domain family.</text>
</comment>
<keyword evidence="6" id="KW-0408">Iron</keyword>
<sequence length="529" mass="59277">MMAELSALEQLKASRNPLRVVEDLYKEALEGIPLSDEYIGLLKWYGMYPHINKDGLEDKKYFMKRIKLVDARMNLEQLKVMSEIGMKYAQGLVDFTTRQNVQFHYIEIKDIPAIFDLLSSVNLTSRMASGDGPRPIMTCPVSGIDDGEIYDVAKLLKEVDTYFDKNDDRFCNFPRKYKIGISGCKCHCAAHEVQDVAFTAFKTKNDEVLFDLTIGGGLSKSKQIATRANRYVKPEQVLDVAVACAEIFRDNGNRSNRNKARVRHLLNDWGIEKFVEEIEKAIGYKLQIGEVEPIIASYENRNHFGINKQQQVGLSYVGFATNSGRVAGEDFVKFYEICSKYGAGGVALTGTQNFIVYDIKDEFAQSLADEFEALGYPYKPNPFRARLQSCTGKEFCKFGITETKEYAKKVVVELENRFPDFKEDLTIAISGCGNTCSHPQIADIGFVGGMMRFDGERVEGYDVLIGGNLEGTSKSRIARKIGVKVPATGVVDYIESLLNDYKTDNLGQTRFKDYLAALEPVGGASSDDE</sequence>
<dbReference type="InterPro" id="IPR005117">
    <property type="entry name" value="NiRdtase/SiRdtase_haem-b_fer"/>
</dbReference>
<dbReference type="SUPFAM" id="SSF56014">
    <property type="entry name" value="Nitrite and sulphite reductase 4Fe-4S domain-like"/>
    <property type="match status" value="2"/>
</dbReference>
<feature type="domain" description="Nitrite/Sulfite reductase ferredoxin-like" evidence="9">
    <location>
        <begin position="57"/>
        <end position="119"/>
    </location>
</feature>
<keyword evidence="2" id="KW-0004">4Fe-4S</keyword>
<evidence type="ECO:0000259" key="8">
    <source>
        <dbReference type="Pfam" id="PF01077"/>
    </source>
</evidence>
<reference evidence="10 11" key="1">
    <citation type="submission" date="2017-10" db="EMBL/GenBank/DDBJ databases">
        <title>Genomics of the genus Arcobacter.</title>
        <authorList>
            <person name="Perez-Cataluna A."/>
            <person name="Figueras M.J."/>
        </authorList>
    </citation>
    <scope>NUCLEOTIDE SEQUENCE [LARGE SCALE GENOMIC DNA]</scope>
    <source>
        <strain evidence="10 11">CECT 9230</strain>
    </source>
</reference>
<dbReference type="GO" id="GO:0051539">
    <property type="term" value="F:4 iron, 4 sulfur cluster binding"/>
    <property type="evidence" value="ECO:0007669"/>
    <property type="project" value="UniProtKB-KW"/>
</dbReference>
<dbReference type="PRINTS" id="PR00397">
    <property type="entry name" value="SIROHAEM"/>
</dbReference>
<feature type="domain" description="Nitrite/sulphite reductase 4Fe-4S" evidence="8">
    <location>
        <begin position="388"/>
        <end position="517"/>
    </location>
</feature>
<dbReference type="Proteomes" id="UP000252669">
    <property type="component" value="Unassembled WGS sequence"/>
</dbReference>
<keyword evidence="11" id="KW-1185">Reference proteome</keyword>
<dbReference type="PANTHER" id="PTHR32439">
    <property type="entry name" value="FERREDOXIN--NITRITE REDUCTASE, CHLOROPLASTIC"/>
    <property type="match status" value="1"/>
</dbReference>
<dbReference type="GO" id="GO:0016491">
    <property type="term" value="F:oxidoreductase activity"/>
    <property type="evidence" value="ECO:0007669"/>
    <property type="project" value="UniProtKB-KW"/>
</dbReference>
<dbReference type="InterPro" id="IPR006067">
    <property type="entry name" value="NO2/SO3_Rdtase_4Fe4S_dom"/>
</dbReference>
<keyword evidence="3" id="KW-0349">Heme</keyword>
<dbReference type="GO" id="GO:0046872">
    <property type="term" value="F:metal ion binding"/>
    <property type="evidence" value="ECO:0007669"/>
    <property type="project" value="UniProtKB-KW"/>
</dbReference>
<organism evidence="10 11">
    <name type="scientific">Aliarcobacter vitoriensis</name>
    <dbReference type="NCBI Taxonomy" id="2011099"/>
    <lineage>
        <taxon>Bacteria</taxon>
        <taxon>Pseudomonadati</taxon>
        <taxon>Campylobacterota</taxon>
        <taxon>Epsilonproteobacteria</taxon>
        <taxon>Campylobacterales</taxon>
        <taxon>Arcobacteraceae</taxon>
        <taxon>Aliarcobacter</taxon>
    </lineage>
</organism>
<dbReference type="Pfam" id="PF01077">
    <property type="entry name" value="NIR_SIR"/>
    <property type="match status" value="2"/>
</dbReference>
<evidence type="ECO:0000256" key="5">
    <source>
        <dbReference type="ARBA" id="ARBA00023002"/>
    </source>
</evidence>
<evidence type="ECO:0000313" key="10">
    <source>
        <dbReference type="EMBL" id="RBQ28933.1"/>
    </source>
</evidence>
<dbReference type="SUPFAM" id="SSF55124">
    <property type="entry name" value="Nitrite/Sulfite reductase N-terminal domain-like"/>
    <property type="match status" value="2"/>
</dbReference>
<keyword evidence="4" id="KW-0479">Metal-binding</keyword>
<keyword evidence="5" id="KW-0560">Oxidoreductase</keyword>
<comment type="caution">
    <text evidence="10">The sequence shown here is derived from an EMBL/GenBank/DDBJ whole genome shotgun (WGS) entry which is preliminary data.</text>
</comment>
<dbReference type="InterPro" id="IPR036136">
    <property type="entry name" value="Nit/Sulf_reduc_fer-like_dom_sf"/>
</dbReference>
<dbReference type="Pfam" id="PF03460">
    <property type="entry name" value="NIR_SIR_ferr"/>
    <property type="match status" value="2"/>
</dbReference>
<evidence type="ECO:0000256" key="6">
    <source>
        <dbReference type="ARBA" id="ARBA00023004"/>
    </source>
</evidence>
<keyword evidence="7" id="KW-0411">Iron-sulfur</keyword>
<name>A0A366MSU0_9BACT</name>
<evidence type="ECO:0000313" key="11">
    <source>
        <dbReference type="Proteomes" id="UP000252669"/>
    </source>
</evidence>
<dbReference type="AlphaFoldDB" id="A0A366MSU0"/>
<dbReference type="EMBL" id="PDKB01000010">
    <property type="protein sequence ID" value="RBQ28933.1"/>
    <property type="molecule type" value="Genomic_DNA"/>
</dbReference>
<dbReference type="Gene3D" id="3.90.480.20">
    <property type="match status" value="1"/>
</dbReference>
<evidence type="ECO:0000256" key="3">
    <source>
        <dbReference type="ARBA" id="ARBA00022617"/>
    </source>
</evidence>
<evidence type="ECO:0000259" key="9">
    <source>
        <dbReference type="Pfam" id="PF03460"/>
    </source>
</evidence>